<dbReference type="AlphaFoldDB" id="A0AAE1UW16"/>
<keyword evidence="2" id="KW-1185">Reference proteome</keyword>
<dbReference type="Proteomes" id="UP001291623">
    <property type="component" value="Unassembled WGS sequence"/>
</dbReference>
<reference evidence="1" key="1">
    <citation type="submission" date="2023-12" db="EMBL/GenBank/DDBJ databases">
        <title>Genome assembly of Anisodus tanguticus.</title>
        <authorList>
            <person name="Wang Y.-J."/>
        </authorList>
    </citation>
    <scope>NUCLEOTIDE SEQUENCE</scope>
    <source>
        <strain evidence="1">KB-2021</strain>
        <tissue evidence="1">Leaf</tissue>
    </source>
</reference>
<evidence type="ECO:0000313" key="1">
    <source>
        <dbReference type="EMBL" id="KAK4339310.1"/>
    </source>
</evidence>
<organism evidence="1 2">
    <name type="scientific">Anisodus tanguticus</name>
    <dbReference type="NCBI Taxonomy" id="243964"/>
    <lineage>
        <taxon>Eukaryota</taxon>
        <taxon>Viridiplantae</taxon>
        <taxon>Streptophyta</taxon>
        <taxon>Embryophyta</taxon>
        <taxon>Tracheophyta</taxon>
        <taxon>Spermatophyta</taxon>
        <taxon>Magnoliopsida</taxon>
        <taxon>eudicotyledons</taxon>
        <taxon>Gunneridae</taxon>
        <taxon>Pentapetalae</taxon>
        <taxon>asterids</taxon>
        <taxon>lamiids</taxon>
        <taxon>Solanales</taxon>
        <taxon>Solanaceae</taxon>
        <taxon>Solanoideae</taxon>
        <taxon>Hyoscyameae</taxon>
        <taxon>Anisodus</taxon>
    </lineage>
</organism>
<name>A0AAE1UW16_9SOLA</name>
<proteinExistence type="predicted"/>
<comment type="caution">
    <text evidence="1">The sequence shown here is derived from an EMBL/GenBank/DDBJ whole genome shotgun (WGS) entry which is preliminary data.</text>
</comment>
<evidence type="ECO:0000313" key="2">
    <source>
        <dbReference type="Proteomes" id="UP001291623"/>
    </source>
</evidence>
<accession>A0AAE1UW16</accession>
<protein>
    <submittedName>
        <fullName evidence="1">Uncharacterized protein</fullName>
    </submittedName>
</protein>
<gene>
    <name evidence="1" type="ORF">RND71_040772</name>
</gene>
<sequence>MGCGWRRQFCDKGWKEQKLRRQIGIRRMQILFYYKKVNTLSRLDVHPNNLSEGLHQHSRNEQQFKDSKDLIIEQTSLVLL</sequence>
<dbReference type="EMBL" id="JAVYJV010000023">
    <property type="protein sequence ID" value="KAK4339310.1"/>
    <property type="molecule type" value="Genomic_DNA"/>
</dbReference>